<accession>A0A0B6YFZ4</accession>
<evidence type="ECO:0000313" key="1">
    <source>
        <dbReference type="EMBL" id="CEK55117.1"/>
    </source>
</evidence>
<feature type="non-terminal residue" evidence="1">
    <location>
        <position position="1"/>
    </location>
</feature>
<proteinExistence type="predicted"/>
<dbReference type="AlphaFoldDB" id="A0A0B6YFZ4"/>
<gene>
    <name evidence="1" type="primary">ORF24410</name>
</gene>
<name>A0A0B6YFZ4_9EUPU</name>
<dbReference type="EMBL" id="HACG01008252">
    <property type="protein sequence ID" value="CEK55117.1"/>
    <property type="molecule type" value="Transcribed_RNA"/>
</dbReference>
<protein>
    <submittedName>
        <fullName evidence="1">Uncharacterized protein</fullName>
    </submittedName>
</protein>
<organism evidence="1">
    <name type="scientific">Arion vulgaris</name>
    <dbReference type="NCBI Taxonomy" id="1028688"/>
    <lineage>
        <taxon>Eukaryota</taxon>
        <taxon>Metazoa</taxon>
        <taxon>Spiralia</taxon>
        <taxon>Lophotrochozoa</taxon>
        <taxon>Mollusca</taxon>
        <taxon>Gastropoda</taxon>
        <taxon>Heterobranchia</taxon>
        <taxon>Euthyneura</taxon>
        <taxon>Panpulmonata</taxon>
        <taxon>Eupulmonata</taxon>
        <taxon>Stylommatophora</taxon>
        <taxon>Helicina</taxon>
        <taxon>Arionoidea</taxon>
        <taxon>Arionidae</taxon>
        <taxon>Arion</taxon>
    </lineage>
</organism>
<reference evidence="1" key="1">
    <citation type="submission" date="2014-12" db="EMBL/GenBank/DDBJ databases">
        <title>Insight into the proteome of Arion vulgaris.</title>
        <authorList>
            <person name="Aradska J."/>
            <person name="Bulat T."/>
            <person name="Smidak R."/>
            <person name="Sarate P."/>
            <person name="Gangsoo J."/>
            <person name="Sialana F."/>
            <person name="Bilban M."/>
            <person name="Lubec G."/>
        </authorList>
    </citation>
    <scope>NUCLEOTIDE SEQUENCE</scope>
    <source>
        <tissue evidence="1">Skin</tissue>
    </source>
</reference>
<feature type="non-terminal residue" evidence="1">
    <location>
        <position position="93"/>
    </location>
</feature>
<sequence length="93" mass="10723">RCEKSSRLVLEQSDKFVGSYFNSCDMLCQTDLTSVIYDNVEFHSYNLQATNSKYLISEQDPNGDMNNMEINNQELLQVSNPTCNRNPQFLQVC</sequence>